<proteinExistence type="predicted"/>
<dbReference type="AlphaFoldDB" id="A0A133XDG5"/>
<dbReference type="PROSITE" id="PS51831">
    <property type="entry name" value="HD"/>
    <property type="match status" value="1"/>
</dbReference>
<feature type="domain" description="HDOD" evidence="2">
    <location>
        <begin position="16"/>
        <end position="210"/>
    </location>
</feature>
<dbReference type="EMBL" id="LODL01000040">
    <property type="protein sequence ID" value="KXB28970.1"/>
    <property type="molecule type" value="Genomic_DNA"/>
</dbReference>
<name>A0A133XDG5_9RHOO</name>
<sequence>MNQLNRDQVVARLKQLPSLPSAVTELLASFSKEDIDISQIAHQIACDQGLTARVLRVANSSFYGLQSRVGTINEAVVVLGFRAVRSMVLAVGMSGAFRPEQCPGFDAPAYLRHCVAVGLAARAIAPLAGHNAELAFTAGILHDIGELVLASNFSPQYVAVLAYRKQHDCFLVEAERDVLGMDHAEVGGLLAETWRFPDSLHEAVADHHAPAGAPASSLADLIHLADAMAHALGLSRQPEEMLMPLDRTAWNRLGMDQAKLATLLPQIERSMEETCQALSG</sequence>
<dbReference type="SUPFAM" id="SSF109604">
    <property type="entry name" value="HD-domain/PDEase-like"/>
    <property type="match status" value="1"/>
</dbReference>
<dbReference type="Pfam" id="PF08668">
    <property type="entry name" value="HDOD"/>
    <property type="match status" value="1"/>
</dbReference>
<dbReference type="CDD" id="cd00077">
    <property type="entry name" value="HDc"/>
    <property type="match status" value="1"/>
</dbReference>
<keyword evidence="4" id="KW-1185">Reference proteome</keyword>
<dbReference type="InterPro" id="IPR013976">
    <property type="entry name" value="HDOD"/>
</dbReference>
<dbReference type="SMART" id="SM00471">
    <property type="entry name" value="HDc"/>
    <property type="match status" value="1"/>
</dbReference>
<dbReference type="GO" id="GO:0016301">
    <property type="term" value="F:kinase activity"/>
    <property type="evidence" value="ECO:0007669"/>
    <property type="project" value="UniProtKB-KW"/>
</dbReference>
<feature type="domain" description="HD" evidence="1">
    <location>
        <begin position="110"/>
        <end position="231"/>
    </location>
</feature>
<dbReference type="InterPro" id="IPR006675">
    <property type="entry name" value="HDIG_dom"/>
</dbReference>
<dbReference type="STRING" id="281362.AT959_19285"/>
<keyword evidence="3" id="KW-0808">Transferase</keyword>
<keyword evidence="3" id="KW-0418">Kinase</keyword>
<dbReference type="RefSeq" id="WP_066887028.1">
    <property type="nucleotide sequence ID" value="NZ_LODL01000040.1"/>
</dbReference>
<reference evidence="3 4" key="1">
    <citation type="submission" date="2015-12" db="EMBL/GenBank/DDBJ databases">
        <title>Nitrous oxide reduction kinetics distinguish bacteria harboring typical versus atypical NosZ.</title>
        <authorList>
            <person name="Yoon S."/>
            <person name="Nissen S."/>
            <person name="Park D."/>
            <person name="Sanford R.A."/>
            <person name="Loeffler F.E."/>
        </authorList>
    </citation>
    <scope>NUCLEOTIDE SEQUENCE [LARGE SCALE GENOMIC DNA]</scope>
    <source>
        <strain evidence="3 4">ATCC BAA-841</strain>
    </source>
</reference>
<dbReference type="InterPro" id="IPR052340">
    <property type="entry name" value="RNase_Y/CdgJ"/>
</dbReference>
<dbReference type="Gene3D" id="1.10.3210.10">
    <property type="entry name" value="Hypothetical protein af1432"/>
    <property type="match status" value="1"/>
</dbReference>
<comment type="caution">
    <text evidence="3">The sequence shown here is derived from an EMBL/GenBank/DDBJ whole genome shotgun (WGS) entry which is preliminary data.</text>
</comment>
<gene>
    <name evidence="3" type="ORF">AT959_19285</name>
</gene>
<dbReference type="PANTHER" id="PTHR33525">
    <property type="match status" value="1"/>
</dbReference>
<organism evidence="3 4">
    <name type="scientific">Dechloromonas denitrificans</name>
    <dbReference type="NCBI Taxonomy" id="281362"/>
    <lineage>
        <taxon>Bacteria</taxon>
        <taxon>Pseudomonadati</taxon>
        <taxon>Pseudomonadota</taxon>
        <taxon>Betaproteobacteria</taxon>
        <taxon>Rhodocyclales</taxon>
        <taxon>Azonexaceae</taxon>
        <taxon>Dechloromonas</taxon>
    </lineage>
</organism>
<evidence type="ECO:0000259" key="1">
    <source>
        <dbReference type="PROSITE" id="PS51831"/>
    </source>
</evidence>
<dbReference type="PROSITE" id="PS51833">
    <property type="entry name" value="HDOD"/>
    <property type="match status" value="1"/>
</dbReference>
<evidence type="ECO:0000313" key="4">
    <source>
        <dbReference type="Proteomes" id="UP000070186"/>
    </source>
</evidence>
<accession>A0A133XDG5</accession>
<dbReference type="Proteomes" id="UP000070186">
    <property type="component" value="Unassembled WGS sequence"/>
</dbReference>
<evidence type="ECO:0000259" key="2">
    <source>
        <dbReference type="PROSITE" id="PS51833"/>
    </source>
</evidence>
<dbReference type="PANTHER" id="PTHR33525:SF3">
    <property type="entry name" value="RIBONUCLEASE Y"/>
    <property type="match status" value="1"/>
</dbReference>
<evidence type="ECO:0000313" key="3">
    <source>
        <dbReference type="EMBL" id="KXB28970.1"/>
    </source>
</evidence>
<protein>
    <submittedName>
        <fullName evidence="3">Histidine kinase</fullName>
    </submittedName>
</protein>
<dbReference type="NCBIfam" id="TIGR00277">
    <property type="entry name" value="HDIG"/>
    <property type="match status" value="1"/>
</dbReference>
<dbReference type="InterPro" id="IPR006674">
    <property type="entry name" value="HD_domain"/>
</dbReference>
<dbReference type="InterPro" id="IPR003607">
    <property type="entry name" value="HD/PDEase_dom"/>
</dbReference>